<dbReference type="AlphaFoldDB" id="A0A2P6PVY0"/>
<protein>
    <submittedName>
        <fullName evidence="1">Uncharacterized protein</fullName>
    </submittedName>
</protein>
<accession>A0A2P6PVY0</accession>
<dbReference type="Proteomes" id="UP000238479">
    <property type="component" value="Chromosome 6"/>
</dbReference>
<evidence type="ECO:0000313" key="2">
    <source>
        <dbReference type="Proteomes" id="UP000238479"/>
    </source>
</evidence>
<sequence>MCFTEMGDEVLLYLSKRDGDGGLRFFWVFRFDWRRVRIWQEIWVVGAGFSVLREGEGKKLV</sequence>
<name>A0A2P6PVY0_ROSCH</name>
<gene>
    <name evidence="1" type="ORF">RchiOBHm_Chr6g0290551</name>
</gene>
<evidence type="ECO:0000313" key="1">
    <source>
        <dbReference type="EMBL" id="PRQ26069.1"/>
    </source>
</evidence>
<proteinExistence type="predicted"/>
<reference evidence="1 2" key="1">
    <citation type="journal article" date="2018" name="Nat. Genet.">
        <title>The Rosa genome provides new insights in the design of modern roses.</title>
        <authorList>
            <person name="Bendahmane M."/>
        </authorList>
    </citation>
    <scope>NUCLEOTIDE SEQUENCE [LARGE SCALE GENOMIC DNA]</scope>
    <source>
        <strain evidence="2">cv. Old Blush</strain>
    </source>
</reference>
<dbReference type="Gramene" id="PRQ26069">
    <property type="protein sequence ID" value="PRQ26069"/>
    <property type="gene ID" value="RchiOBHm_Chr6g0290551"/>
</dbReference>
<keyword evidence="2" id="KW-1185">Reference proteome</keyword>
<dbReference type="EMBL" id="PDCK01000044">
    <property type="protein sequence ID" value="PRQ26069.1"/>
    <property type="molecule type" value="Genomic_DNA"/>
</dbReference>
<organism evidence="1 2">
    <name type="scientific">Rosa chinensis</name>
    <name type="common">China rose</name>
    <dbReference type="NCBI Taxonomy" id="74649"/>
    <lineage>
        <taxon>Eukaryota</taxon>
        <taxon>Viridiplantae</taxon>
        <taxon>Streptophyta</taxon>
        <taxon>Embryophyta</taxon>
        <taxon>Tracheophyta</taxon>
        <taxon>Spermatophyta</taxon>
        <taxon>Magnoliopsida</taxon>
        <taxon>eudicotyledons</taxon>
        <taxon>Gunneridae</taxon>
        <taxon>Pentapetalae</taxon>
        <taxon>rosids</taxon>
        <taxon>fabids</taxon>
        <taxon>Rosales</taxon>
        <taxon>Rosaceae</taxon>
        <taxon>Rosoideae</taxon>
        <taxon>Rosoideae incertae sedis</taxon>
        <taxon>Rosa</taxon>
    </lineage>
</organism>
<comment type="caution">
    <text evidence="1">The sequence shown here is derived from an EMBL/GenBank/DDBJ whole genome shotgun (WGS) entry which is preliminary data.</text>
</comment>